<dbReference type="AlphaFoldDB" id="A0A7S0CUD6"/>
<feature type="compositionally biased region" description="Basic and acidic residues" evidence="1">
    <location>
        <begin position="619"/>
        <end position="641"/>
    </location>
</feature>
<proteinExistence type="predicted"/>
<evidence type="ECO:0000256" key="1">
    <source>
        <dbReference type="SAM" id="MobiDB-lite"/>
    </source>
</evidence>
<name>A0A7S0CUD6_MICPS</name>
<sequence>MGSHERQGVTPLVAQLVDFAHARTSVARQGMRVPFVGPVPKSVVHPDTAGSDVFERFEQLCVEAAEINAERARSDAHSQNPLRVTTQFDARVHRGTQRGKHGPKSYVDQSKPRKNGPLRTLFMAYASRDDHRRRDRDASVFFSRDESAAAAAAAAAGSLLSRAEVFGMMRDFAVVPSLLHERDVRLAFAHADAPAVGTAAAANRENELDFHEFCRFLANVATLISAETLPIKTARNALGVDSFDPNEMVTREMVTQSALRLLRRLECDSRDTRRLRARVDEAFRFADRNPRADGDEKKDILWKTKPGAFISKTSALTQKKIQEASRVVVSMKGVSLDDPRSTADARFVDAFRVLTRRENPDKDEPAWTEFPFPAVDCGTLFPGDTRRFRVRVANDNPFRSVAVRVRTEGVPCVEARFKGTKTLAPGLTETVQLVAGADAAGEWLGAVVVEGVLSPERSCSETLPMKEKEKATTKVRVVVPVYLNVVHRDREIVVRAGDALGMRGFERQNGVAGVAEPGRERAFGFTRELPPREADAAERLRMREPVFVSKRLMTSGTNEGMRGDARCVASSARSALVAADAFVSAASARDIGWWGEKSEERVFHEMANMREIALDKRMKTKKTETKNGRFTRDASGERETEGDATTTAFRLSKRGLRY</sequence>
<evidence type="ECO:0000313" key="2">
    <source>
        <dbReference type="EMBL" id="CAD8434472.1"/>
    </source>
</evidence>
<feature type="region of interest" description="Disordered" evidence="1">
    <location>
        <begin position="71"/>
        <end position="115"/>
    </location>
</feature>
<reference evidence="2" key="1">
    <citation type="submission" date="2021-01" db="EMBL/GenBank/DDBJ databases">
        <authorList>
            <person name="Corre E."/>
            <person name="Pelletier E."/>
            <person name="Niang G."/>
            <person name="Scheremetjew M."/>
            <person name="Finn R."/>
            <person name="Kale V."/>
            <person name="Holt S."/>
            <person name="Cochrane G."/>
            <person name="Meng A."/>
            <person name="Brown T."/>
            <person name="Cohen L."/>
        </authorList>
    </citation>
    <scope>NUCLEOTIDE SEQUENCE</scope>
    <source>
        <strain evidence="2">CCAC1681</strain>
    </source>
</reference>
<feature type="compositionally biased region" description="Basic residues" evidence="1">
    <location>
        <begin position="93"/>
        <end position="103"/>
    </location>
</feature>
<feature type="compositionally biased region" description="Polar residues" evidence="1">
    <location>
        <begin position="77"/>
        <end position="88"/>
    </location>
</feature>
<protein>
    <submittedName>
        <fullName evidence="2">Uncharacterized protein</fullName>
    </submittedName>
</protein>
<accession>A0A7S0CUD6</accession>
<feature type="region of interest" description="Disordered" evidence="1">
    <location>
        <begin position="619"/>
        <end position="645"/>
    </location>
</feature>
<organism evidence="2">
    <name type="scientific">Micromonas pusilla</name>
    <name type="common">Picoplanktonic green alga</name>
    <name type="synonym">Chromulina pusilla</name>
    <dbReference type="NCBI Taxonomy" id="38833"/>
    <lineage>
        <taxon>Eukaryota</taxon>
        <taxon>Viridiplantae</taxon>
        <taxon>Chlorophyta</taxon>
        <taxon>Mamiellophyceae</taxon>
        <taxon>Mamiellales</taxon>
        <taxon>Mamiellaceae</taxon>
        <taxon>Micromonas</taxon>
    </lineage>
</organism>
<dbReference type="EMBL" id="HBEN01003828">
    <property type="protein sequence ID" value="CAD8434472.1"/>
    <property type="molecule type" value="Transcribed_RNA"/>
</dbReference>
<gene>
    <name evidence="2" type="ORF">MSP1401_LOCUS3085</name>
</gene>